<proteinExistence type="predicted"/>
<accession>A0A0B6XG70</accession>
<evidence type="ECO:0000313" key="2">
    <source>
        <dbReference type="Proteomes" id="UP000032930"/>
    </source>
</evidence>
<name>A0A0B6XG70_XENBV</name>
<protein>
    <submittedName>
        <fullName evidence="1">Transposase</fullName>
    </submittedName>
</protein>
<organism evidence="1 2">
    <name type="scientific">Xenorhabdus bovienii</name>
    <name type="common">Xenorhabdus nematophila subsp. bovienii</name>
    <dbReference type="NCBI Taxonomy" id="40576"/>
    <lineage>
        <taxon>Bacteria</taxon>
        <taxon>Pseudomonadati</taxon>
        <taxon>Pseudomonadota</taxon>
        <taxon>Gammaproteobacteria</taxon>
        <taxon>Enterobacterales</taxon>
        <taxon>Morganellaceae</taxon>
        <taxon>Xenorhabdus</taxon>
    </lineage>
</organism>
<dbReference type="Proteomes" id="UP000032930">
    <property type="component" value="Chromosome"/>
</dbReference>
<dbReference type="EMBL" id="FO818637">
    <property type="protein sequence ID" value="CDM92008.1"/>
    <property type="molecule type" value="Genomic_DNA"/>
</dbReference>
<dbReference type="AlphaFoldDB" id="A0A0B6XG70"/>
<sequence>MIVQALCIHETTVTRHHNDYLNNGKLASENGGSEGYLSVEQTKELVEYLTVHTFHHIQTRWNITFTIPK</sequence>
<gene>
    <name evidence="1" type="ORF">XBW1_4665</name>
</gene>
<reference evidence="1 2" key="1">
    <citation type="submission" date="2014-02" db="EMBL/GenBank/DDBJ databases">
        <authorList>
            <person name="Genoscope - CEA"/>
        </authorList>
    </citation>
    <scope>NUCLEOTIDE SEQUENCE [LARGE SCALE GENOMIC DNA]</scope>
    <source>
        <strain evidence="1 2">CS03</strain>
    </source>
</reference>
<evidence type="ECO:0000313" key="1">
    <source>
        <dbReference type="EMBL" id="CDM92008.1"/>
    </source>
</evidence>
<dbReference type="KEGG" id="xbv:XBW1_4665"/>
<dbReference type="RefSeq" id="WP_046337735.1">
    <property type="nucleotide sequence ID" value="NZ_CAWMEF010000001.1"/>
</dbReference>